<proteinExistence type="predicted"/>
<feature type="compositionally biased region" description="Low complexity" evidence="1">
    <location>
        <begin position="1"/>
        <end position="12"/>
    </location>
</feature>
<organism evidence="2 3">
    <name type="scientific">Platanthera zijinensis</name>
    <dbReference type="NCBI Taxonomy" id="2320716"/>
    <lineage>
        <taxon>Eukaryota</taxon>
        <taxon>Viridiplantae</taxon>
        <taxon>Streptophyta</taxon>
        <taxon>Embryophyta</taxon>
        <taxon>Tracheophyta</taxon>
        <taxon>Spermatophyta</taxon>
        <taxon>Magnoliopsida</taxon>
        <taxon>Liliopsida</taxon>
        <taxon>Asparagales</taxon>
        <taxon>Orchidaceae</taxon>
        <taxon>Orchidoideae</taxon>
        <taxon>Orchideae</taxon>
        <taxon>Orchidinae</taxon>
        <taxon>Platanthera</taxon>
    </lineage>
</organism>
<accession>A0AAP0AU90</accession>
<gene>
    <name evidence="2" type="primary">UBC36</name>
    <name evidence="2" type="ORF">KSP39_PZI023901</name>
</gene>
<sequence>MHKSSTSSNGSSEGYGGKGEVGSRRDLEENKSHSSQKLGEERIGGRRFMIFGENLGRIDGFRAPGNSAFPSEENMCYFNVMILGIWQSPYEVQQIYRRGGKNQNCKRGGNGTRMPEADGREKAERIEKKARVLQSMKEQGLAAPGKASNLSRLTKLPGNNAWQQQQGRLPASPTALIRAVVKRL</sequence>
<feature type="compositionally biased region" description="Basic and acidic residues" evidence="1">
    <location>
        <begin position="21"/>
        <end position="41"/>
    </location>
</feature>
<feature type="region of interest" description="Disordered" evidence="1">
    <location>
        <begin position="1"/>
        <end position="41"/>
    </location>
</feature>
<dbReference type="EMBL" id="JBBWWQ010000021">
    <property type="protein sequence ID" value="KAK8914427.1"/>
    <property type="molecule type" value="Genomic_DNA"/>
</dbReference>
<dbReference type="AlphaFoldDB" id="A0AAP0AU90"/>
<evidence type="ECO:0000313" key="2">
    <source>
        <dbReference type="EMBL" id="KAK8914427.1"/>
    </source>
</evidence>
<evidence type="ECO:0000256" key="1">
    <source>
        <dbReference type="SAM" id="MobiDB-lite"/>
    </source>
</evidence>
<protein>
    <submittedName>
        <fullName evidence="2">Ubiquitin-conjugating enzyme E2 36</fullName>
    </submittedName>
</protein>
<reference evidence="2 3" key="1">
    <citation type="journal article" date="2022" name="Nat. Plants">
        <title>Genomes of leafy and leafless Platanthera orchids illuminate the evolution of mycoheterotrophy.</title>
        <authorList>
            <person name="Li M.H."/>
            <person name="Liu K.W."/>
            <person name="Li Z."/>
            <person name="Lu H.C."/>
            <person name="Ye Q.L."/>
            <person name="Zhang D."/>
            <person name="Wang J.Y."/>
            <person name="Li Y.F."/>
            <person name="Zhong Z.M."/>
            <person name="Liu X."/>
            <person name="Yu X."/>
            <person name="Liu D.K."/>
            <person name="Tu X.D."/>
            <person name="Liu B."/>
            <person name="Hao Y."/>
            <person name="Liao X.Y."/>
            <person name="Jiang Y.T."/>
            <person name="Sun W.H."/>
            <person name="Chen J."/>
            <person name="Chen Y.Q."/>
            <person name="Ai Y."/>
            <person name="Zhai J.W."/>
            <person name="Wu S.S."/>
            <person name="Zhou Z."/>
            <person name="Hsiao Y.Y."/>
            <person name="Wu W.L."/>
            <person name="Chen Y.Y."/>
            <person name="Lin Y.F."/>
            <person name="Hsu J.L."/>
            <person name="Li C.Y."/>
            <person name="Wang Z.W."/>
            <person name="Zhao X."/>
            <person name="Zhong W.Y."/>
            <person name="Ma X.K."/>
            <person name="Ma L."/>
            <person name="Huang J."/>
            <person name="Chen G.Z."/>
            <person name="Huang M.Z."/>
            <person name="Huang L."/>
            <person name="Peng D.H."/>
            <person name="Luo Y.B."/>
            <person name="Zou S.Q."/>
            <person name="Chen S.P."/>
            <person name="Lan S."/>
            <person name="Tsai W.C."/>
            <person name="Van de Peer Y."/>
            <person name="Liu Z.J."/>
        </authorList>
    </citation>
    <scope>NUCLEOTIDE SEQUENCE [LARGE SCALE GENOMIC DNA]</scope>
    <source>
        <strain evidence="2">Lor287</strain>
    </source>
</reference>
<comment type="caution">
    <text evidence="2">The sequence shown here is derived from an EMBL/GenBank/DDBJ whole genome shotgun (WGS) entry which is preliminary data.</text>
</comment>
<evidence type="ECO:0000313" key="3">
    <source>
        <dbReference type="Proteomes" id="UP001418222"/>
    </source>
</evidence>
<name>A0AAP0AU90_9ASPA</name>
<dbReference type="Proteomes" id="UP001418222">
    <property type="component" value="Unassembled WGS sequence"/>
</dbReference>
<keyword evidence="3" id="KW-1185">Reference proteome</keyword>